<name>A0A0W7WLV3_9RHOB</name>
<accession>A0A0W7WLV3</accession>
<keyword evidence="2" id="KW-0456">Lyase</keyword>
<dbReference type="OrthoDB" id="9792284at2"/>
<dbReference type="InterPro" id="IPR002818">
    <property type="entry name" value="DJ-1/PfpI"/>
</dbReference>
<dbReference type="PANTHER" id="PTHR48094:SF11">
    <property type="entry name" value="GLUTATHIONE-INDEPENDENT GLYOXALASE HSP31-RELATED"/>
    <property type="match status" value="1"/>
</dbReference>
<dbReference type="RefSeq" id="WP_058861481.1">
    <property type="nucleotide sequence ID" value="NZ_LPXO01000003.1"/>
</dbReference>
<feature type="domain" description="DJ-1/PfpI" evidence="4">
    <location>
        <begin position="26"/>
        <end position="219"/>
    </location>
</feature>
<dbReference type="Gene3D" id="3.40.50.880">
    <property type="match status" value="1"/>
</dbReference>
<evidence type="ECO:0000313" key="5">
    <source>
        <dbReference type="EMBL" id="KUF11535.1"/>
    </source>
</evidence>
<sequence length="223" mass="23073">MSKILILSTAHAALGETGNKTGVWLEELAAPYYALKDAGHDITVATIGGAPIPVDPNSEPQGDGADARFKKDAAAMALLEAPASLADQDPGDFDAVFIPGGHGAVWDLASSDEVAQFLSAAWEQGKVLASVCHGPAAFVGVEVGGEPLVKGRKVSAFTDSEEKGTGLDTVVPFLLETRLRALGADFQPGPDMEPKAVQDGRLITGQNPMSSDKVAELLIAQLA</sequence>
<evidence type="ECO:0000256" key="2">
    <source>
        <dbReference type="ARBA" id="ARBA00023239"/>
    </source>
</evidence>
<keyword evidence="5" id="KW-0808">Transferase</keyword>
<reference evidence="5 6" key="1">
    <citation type="submission" date="2015-12" db="EMBL/GenBank/DDBJ databases">
        <authorList>
            <person name="Shamseldin A."/>
            <person name="Moawad H."/>
            <person name="Abd El-Rahim W.M."/>
            <person name="Sadowsky M.J."/>
        </authorList>
    </citation>
    <scope>NUCLEOTIDE SEQUENCE [LARGE SCALE GENOMIC DNA]</scope>
    <source>
        <strain evidence="5 6">SJ5A-1</strain>
    </source>
</reference>
<dbReference type="AlphaFoldDB" id="A0A0W7WLV3"/>
<comment type="caution">
    <text evidence="5">The sequence shown here is derived from an EMBL/GenBank/DDBJ whole genome shotgun (WGS) entry which is preliminary data.</text>
</comment>
<keyword evidence="6" id="KW-1185">Reference proteome</keyword>
<evidence type="ECO:0000256" key="1">
    <source>
        <dbReference type="ARBA" id="ARBA00023016"/>
    </source>
</evidence>
<dbReference type="SUPFAM" id="SSF52317">
    <property type="entry name" value="Class I glutamine amidotransferase-like"/>
    <property type="match status" value="1"/>
</dbReference>
<keyword evidence="1" id="KW-0346">Stress response</keyword>
<dbReference type="GO" id="GO:0016740">
    <property type="term" value="F:transferase activity"/>
    <property type="evidence" value="ECO:0007669"/>
    <property type="project" value="UniProtKB-KW"/>
</dbReference>
<dbReference type="GO" id="GO:0019172">
    <property type="term" value="F:glyoxalase III activity"/>
    <property type="evidence" value="ECO:0007669"/>
    <property type="project" value="TreeGrafter"/>
</dbReference>
<evidence type="ECO:0000259" key="4">
    <source>
        <dbReference type="Pfam" id="PF01965"/>
    </source>
</evidence>
<evidence type="ECO:0000313" key="6">
    <source>
        <dbReference type="Proteomes" id="UP000054396"/>
    </source>
</evidence>
<dbReference type="Pfam" id="PF01965">
    <property type="entry name" value="DJ-1_PfpI"/>
    <property type="match status" value="1"/>
</dbReference>
<dbReference type="Proteomes" id="UP000054396">
    <property type="component" value="Unassembled WGS sequence"/>
</dbReference>
<organism evidence="5 6">
    <name type="scientific">Pseudoponticoccus marisrubri</name>
    <dbReference type="NCBI Taxonomy" id="1685382"/>
    <lineage>
        <taxon>Bacteria</taxon>
        <taxon>Pseudomonadati</taxon>
        <taxon>Pseudomonadota</taxon>
        <taxon>Alphaproteobacteria</taxon>
        <taxon>Rhodobacterales</taxon>
        <taxon>Roseobacteraceae</taxon>
        <taxon>Pseudoponticoccus</taxon>
    </lineage>
</organism>
<dbReference type="EMBL" id="LPXO01000003">
    <property type="protein sequence ID" value="KUF11535.1"/>
    <property type="molecule type" value="Genomic_DNA"/>
</dbReference>
<dbReference type="InterPro" id="IPR050325">
    <property type="entry name" value="Prot/Nucl_acid_deglycase"/>
</dbReference>
<dbReference type="InterPro" id="IPR029062">
    <property type="entry name" value="Class_I_gatase-like"/>
</dbReference>
<proteinExistence type="inferred from homology"/>
<dbReference type="CDD" id="cd03141">
    <property type="entry name" value="GATase1_Hsp31_like"/>
    <property type="match status" value="1"/>
</dbReference>
<dbReference type="GO" id="GO:0005737">
    <property type="term" value="C:cytoplasm"/>
    <property type="evidence" value="ECO:0007669"/>
    <property type="project" value="TreeGrafter"/>
</dbReference>
<gene>
    <name evidence="5" type="ORF">AVJ23_07180</name>
</gene>
<evidence type="ECO:0000256" key="3">
    <source>
        <dbReference type="ARBA" id="ARBA00038493"/>
    </source>
</evidence>
<keyword evidence="5" id="KW-0315">Glutamine amidotransferase</keyword>
<dbReference type="GO" id="GO:0019243">
    <property type="term" value="P:methylglyoxal catabolic process to D-lactate via S-lactoyl-glutathione"/>
    <property type="evidence" value="ECO:0007669"/>
    <property type="project" value="TreeGrafter"/>
</dbReference>
<dbReference type="STRING" id="1685382.AVJ23_07180"/>
<dbReference type="PANTHER" id="PTHR48094">
    <property type="entry name" value="PROTEIN/NUCLEIC ACID DEGLYCASE DJ-1-RELATED"/>
    <property type="match status" value="1"/>
</dbReference>
<protein>
    <submittedName>
        <fullName evidence="5">Glutamine amidotransferase</fullName>
    </submittedName>
</protein>
<comment type="similarity">
    <text evidence="3">Belongs to the peptidase C56 family. HSP31-like subfamily.</text>
</comment>